<dbReference type="OrthoDB" id="1453881at2"/>
<dbReference type="GO" id="GO:0006508">
    <property type="term" value="P:proteolysis"/>
    <property type="evidence" value="ECO:0007669"/>
    <property type="project" value="UniProtKB-KW"/>
</dbReference>
<feature type="active site" description="Charge relay system" evidence="6">
    <location>
        <position position="95"/>
    </location>
</feature>
<evidence type="ECO:0000256" key="7">
    <source>
        <dbReference type="RuleBase" id="RU004296"/>
    </source>
</evidence>
<dbReference type="Pfam" id="PF00089">
    <property type="entry name" value="Trypsin"/>
    <property type="match status" value="1"/>
</dbReference>
<evidence type="ECO:0000256" key="4">
    <source>
        <dbReference type="ARBA" id="ARBA00022801"/>
    </source>
</evidence>
<feature type="chain" id="PRO_5015022022" description="Serine protease" evidence="7">
    <location>
        <begin position="19"/>
        <end position="272"/>
    </location>
</feature>
<keyword evidence="5 7" id="KW-0720">Serine protease</keyword>
<dbReference type="EMBL" id="PYGK01000016">
    <property type="protein sequence ID" value="PSL24080.1"/>
    <property type="molecule type" value="Genomic_DNA"/>
</dbReference>
<keyword evidence="3 7" id="KW-0732">Signal</keyword>
<name>A0A2P8FQS4_9BACT</name>
<comment type="similarity">
    <text evidence="1 7">Belongs to the peptidase S1B family.</text>
</comment>
<dbReference type="AlphaFoldDB" id="A0A2P8FQS4"/>
<dbReference type="PRINTS" id="PR00839">
    <property type="entry name" value="V8PROTEASE"/>
</dbReference>
<feature type="active site" description="Charge relay system" evidence="6">
    <location>
        <position position="221"/>
    </location>
</feature>
<dbReference type="GO" id="GO:0004252">
    <property type="term" value="F:serine-type endopeptidase activity"/>
    <property type="evidence" value="ECO:0007669"/>
    <property type="project" value="InterPro"/>
</dbReference>
<evidence type="ECO:0000256" key="1">
    <source>
        <dbReference type="ARBA" id="ARBA00008764"/>
    </source>
</evidence>
<evidence type="ECO:0000256" key="5">
    <source>
        <dbReference type="ARBA" id="ARBA00022825"/>
    </source>
</evidence>
<comment type="caution">
    <text evidence="9">The sequence shown here is derived from an EMBL/GenBank/DDBJ whole genome shotgun (WGS) entry which is preliminary data.</text>
</comment>
<keyword evidence="4 7" id="KW-0378">Hydrolase</keyword>
<dbReference type="InterPro" id="IPR043504">
    <property type="entry name" value="Peptidase_S1_PA_chymotrypsin"/>
</dbReference>
<feature type="signal peptide" evidence="7">
    <location>
        <begin position="1"/>
        <end position="18"/>
    </location>
</feature>
<evidence type="ECO:0000256" key="6">
    <source>
        <dbReference type="PIRSR" id="PIRSR608256-1"/>
    </source>
</evidence>
<dbReference type="Gene3D" id="2.40.10.10">
    <property type="entry name" value="Trypsin-like serine proteases"/>
    <property type="match status" value="2"/>
</dbReference>
<feature type="domain" description="Peptidase S1" evidence="8">
    <location>
        <begin position="78"/>
        <end position="259"/>
    </location>
</feature>
<sequence length="272" mass="31285">MNIKILLLFIISPWSVFAQNINRDQIKKYCGETDHCGPYDMIDAVIKILGEETLKSPYQQILHIETRRRYTFINKKPDWGTLSFISHNTLVTARHVVSNKAFLREIALSAPNKGEDDWITLKKNDFEVKYYEDGDADLAVIKILNSNKLRRLYKGSFFCISKLDTITMKEERLNLTGYPCYFANTPETKHDTLINKSVPVNRLQINNNFIAYQIFTRVGDSGAPLWMNQNGVNNIVGIHHGGKEGEDFDEDYNIAVKLDDKMIAWLNSVSKE</sequence>
<evidence type="ECO:0000313" key="10">
    <source>
        <dbReference type="Proteomes" id="UP000240978"/>
    </source>
</evidence>
<evidence type="ECO:0000256" key="3">
    <source>
        <dbReference type="ARBA" id="ARBA00022729"/>
    </source>
</evidence>
<dbReference type="Proteomes" id="UP000240978">
    <property type="component" value="Unassembled WGS sequence"/>
</dbReference>
<organism evidence="9 10">
    <name type="scientific">Chitinophaga ginsengisoli</name>
    <dbReference type="NCBI Taxonomy" id="363837"/>
    <lineage>
        <taxon>Bacteria</taxon>
        <taxon>Pseudomonadati</taxon>
        <taxon>Bacteroidota</taxon>
        <taxon>Chitinophagia</taxon>
        <taxon>Chitinophagales</taxon>
        <taxon>Chitinophagaceae</taxon>
        <taxon>Chitinophaga</taxon>
    </lineage>
</organism>
<protein>
    <recommendedName>
        <fullName evidence="7">Serine protease</fullName>
        <ecNumber evidence="7">3.4.21.-</ecNumber>
    </recommendedName>
</protein>
<dbReference type="EC" id="3.4.21.-" evidence="7"/>
<dbReference type="InterPro" id="IPR009003">
    <property type="entry name" value="Peptidase_S1_PA"/>
</dbReference>
<dbReference type="SUPFAM" id="SSF50494">
    <property type="entry name" value="Trypsin-like serine proteases"/>
    <property type="match status" value="1"/>
</dbReference>
<dbReference type="InterPro" id="IPR001254">
    <property type="entry name" value="Trypsin_dom"/>
</dbReference>
<proteinExistence type="inferred from homology"/>
<feature type="active site" description="Charge relay system" evidence="6">
    <location>
        <position position="137"/>
    </location>
</feature>
<evidence type="ECO:0000256" key="2">
    <source>
        <dbReference type="ARBA" id="ARBA00022670"/>
    </source>
</evidence>
<reference evidence="9 10" key="1">
    <citation type="submission" date="2018-03" db="EMBL/GenBank/DDBJ databases">
        <title>Genomic Encyclopedia of Archaeal and Bacterial Type Strains, Phase II (KMG-II): from individual species to whole genera.</title>
        <authorList>
            <person name="Goeker M."/>
        </authorList>
    </citation>
    <scope>NUCLEOTIDE SEQUENCE [LARGE SCALE GENOMIC DNA]</scope>
    <source>
        <strain evidence="9 10">DSM 18107</strain>
    </source>
</reference>
<evidence type="ECO:0000259" key="8">
    <source>
        <dbReference type="Pfam" id="PF00089"/>
    </source>
</evidence>
<gene>
    <name evidence="9" type="ORF">CLV42_11666</name>
</gene>
<keyword evidence="2 7" id="KW-0645">Protease</keyword>
<dbReference type="RefSeq" id="WP_106605165.1">
    <property type="nucleotide sequence ID" value="NZ_PYGK01000016.1"/>
</dbReference>
<evidence type="ECO:0000313" key="9">
    <source>
        <dbReference type="EMBL" id="PSL24080.1"/>
    </source>
</evidence>
<dbReference type="InterPro" id="IPR008256">
    <property type="entry name" value="Peptidase_S1B"/>
</dbReference>
<keyword evidence="10" id="KW-1185">Reference proteome</keyword>
<accession>A0A2P8FQS4</accession>